<dbReference type="Gene3D" id="3.60.40.10">
    <property type="entry name" value="PPM-type phosphatase domain"/>
    <property type="match status" value="1"/>
</dbReference>
<evidence type="ECO:0000256" key="3">
    <source>
        <dbReference type="SAM" id="Phobius"/>
    </source>
</evidence>
<dbReference type="PANTHER" id="PTHR43156">
    <property type="entry name" value="STAGE II SPORULATION PROTEIN E-RELATED"/>
    <property type="match status" value="1"/>
</dbReference>
<dbReference type="Pfam" id="PF00672">
    <property type="entry name" value="HAMP"/>
    <property type="match status" value="1"/>
</dbReference>
<organism evidence="5 6">
    <name type="scientific">Poriferisphaera corsica</name>
    <dbReference type="NCBI Taxonomy" id="2528020"/>
    <lineage>
        <taxon>Bacteria</taxon>
        <taxon>Pseudomonadati</taxon>
        <taxon>Planctomycetota</taxon>
        <taxon>Phycisphaerae</taxon>
        <taxon>Phycisphaerales</taxon>
        <taxon>Phycisphaeraceae</taxon>
        <taxon>Poriferisphaera</taxon>
    </lineage>
</organism>
<feature type="transmembrane region" description="Helical" evidence="3">
    <location>
        <begin position="399"/>
        <end position="419"/>
    </location>
</feature>
<proteinExistence type="predicted"/>
<dbReference type="GO" id="GO:0016791">
    <property type="term" value="F:phosphatase activity"/>
    <property type="evidence" value="ECO:0007669"/>
    <property type="project" value="TreeGrafter"/>
</dbReference>
<dbReference type="AlphaFoldDB" id="A0A517YYJ6"/>
<reference evidence="5 6" key="1">
    <citation type="submission" date="2019-02" db="EMBL/GenBank/DDBJ databases">
        <title>Deep-cultivation of Planctomycetes and their phenomic and genomic characterization uncovers novel biology.</title>
        <authorList>
            <person name="Wiegand S."/>
            <person name="Jogler M."/>
            <person name="Boedeker C."/>
            <person name="Pinto D."/>
            <person name="Vollmers J."/>
            <person name="Rivas-Marin E."/>
            <person name="Kohn T."/>
            <person name="Peeters S.H."/>
            <person name="Heuer A."/>
            <person name="Rast P."/>
            <person name="Oberbeckmann S."/>
            <person name="Bunk B."/>
            <person name="Jeske O."/>
            <person name="Meyerdierks A."/>
            <person name="Storesund J.E."/>
            <person name="Kallscheuer N."/>
            <person name="Luecker S."/>
            <person name="Lage O.M."/>
            <person name="Pohl T."/>
            <person name="Merkel B.J."/>
            <person name="Hornburger P."/>
            <person name="Mueller R.-W."/>
            <person name="Bruemmer F."/>
            <person name="Labrenz M."/>
            <person name="Spormann A.M."/>
            <person name="Op den Camp H."/>
            <person name="Overmann J."/>
            <person name="Amann R."/>
            <person name="Jetten M.S.M."/>
            <person name="Mascher T."/>
            <person name="Medema M.H."/>
            <person name="Devos D.P."/>
            <person name="Kaster A.-K."/>
            <person name="Ovreas L."/>
            <person name="Rohde M."/>
            <person name="Galperin M.Y."/>
            <person name="Jogler C."/>
        </authorList>
    </citation>
    <scope>NUCLEOTIDE SEQUENCE [LARGE SCALE GENOMIC DNA]</scope>
    <source>
        <strain evidence="5 6">KS4</strain>
    </source>
</reference>
<feature type="domain" description="HAMP" evidence="4">
    <location>
        <begin position="423"/>
        <end position="476"/>
    </location>
</feature>
<protein>
    <submittedName>
        <fullName evidence="5">Phosphoserine phosphatase RsbU</fullName>
        <ecNumber evidence="5">3.1.3.3</ecNumber>
    </submittedName>
</protein>
<dbReference type="Gene3D" id="6.10.340.10">
    <property type="match status" value="1"/>
</dbReference>
<keyword evidence="2" id="KW-0175">Coiled coil</keyword>
<dbReference type="PROSITE" id="PS50885">
    <property type="entry name" value="HAMP"/>
    <property type="match status" value="1"/>
</dbReference>
<dbReference type="InterPro" id="IPR036457">
    <property type="entry name" value="PPM-type-like_dom_sf"/>
</dbReference>
<keyword evidence="1 5" id="KW-0378">Hydrolase</keyword>
<dbReference type="Gene3D" id="3.30.450.20">
    <property type="entry name" value="PAS domain"/>
    <property type="match status" value="1"/>
</dbReference>
<feature type="coiled-coil region" evidence="2">
    <location>
        <begin position="39"/>
        <end position="66"/>
    </location>
</feature>
<keyword evidence="3" id="KW-0812">Transmembrane</keyword>
<dbReference type="GO" id="GO:0007165">
    <property type="term" value="P:signal transduction"/>
    <property type="evidence" value="ECO:0007669"/>
    <property type="project" value="InterPro"/>
</dbReference>
<dbReference type="Pfam" id="PF07228">
    <property type="entry name" value="SpoIIE"/>
    <property type="match status" value="1"/>
</dbReference>
<keyword evidence="3" id="KW-0472">Membrane</keyword>
<dbReference type="Proteomes" id="UP000317369">
    <property type="component" value="Chromosome"/>
</dbReference>
<dbReference type="SMART" id="SM00331">
    <property type="entry name" value="PP2C_SIG"/>
    <property type="match status" value="1"/>
</dbReference>
<accession>A0A517YYJ6</accession>
<dbReference type="SUPFAM" id="SSF158472">
    <property type="entry name" value="HAMP domain-like"/>
    <property type="match status" value="1"/>
</dbReference>
<evidence type="ECO:0000259" key="4">
    <source>
        <dbReference type="PROSITE" id="PS50885"/>
    </source>
</evidence>
<dbReference type="KEGG" id="pcor:KS4_33740"/>
<dbReference type="SMART" id="SM00304">
    <property type="entry name" value="HAMP"/>
    <property type="match status" value="1"/>
</dbReference>
<dbReference type="SUPFAM" id="SSF81606">
    <property type="entry name" value="PP2C-like"/>
    <property type="match status" value="1"/>
</dbReference>
<sequence>MKFRERLLLLMMFIALPPLIFLSIADHIFLRELGEELSIRTHNNLVQDAQNELRQLVDSYARIMEREISLVSLLLYIQTEEAQRRLNAPLPLKYSESNNAPSLEHYPPLLTPHSTSEPSLNFEQHSIYLPPGVSAIDVDEEISRLDDFDDVLKKLHTTEGDIILWQYISLKSGVHLNFPGNSYIPEGYDARKRSWFQETINEAILGSSKSSVSREGTIKDEVRWFPLIVDSLTGQVTMTATLPIRNANDEIIGVSGIDLKLTEILSSGRLPSQWSNSRLLLIALANTNTLEPYNPAAGDIPTPVIIADTELQNEQLDWKLQLNIHPLVIESTNVRNKLIEDMLDQNSGIMNVMQNEKQAVWGYASIGPRACLLVMVPFNEIDERASVIRSIAEEKTWQLIRISTVVLIGVIILVIVLAWSRSRTVTEPILRMARAAERIASGDLDTQVHLPRRSDEIGQLANTFNAMVPKLQDHLRLSESIDLAMQVQQALLPEKPPVFHDLDIAGCSLYCDETGGDYYDFITFENAPHPTLGVAIGDVVGHGIAAALLMATTRALLRVHVISPDDLKTIFKSLNAHLCESRFAGKFMTLFYMNITQSGQQNSQLNLNYISAGHDPALVYDMDRRVFTELSGTDIPLGVLHDWPYSGAKSTSITPGKILFFGTDGIWETRNENRDFYGKERLQQIIRKNSHRSASSIADVILNDIANFRNTSLQEDDITLIIIKYDLNNTTQSHASTQPNF</sequence>
<evidence type="ECO:0000313" key="6">
    <source>
        <dbReference type="Proteomes" id="UP000317369"/>
    </source>
</evidence>
<keyword evidence="3" id="KW-1133">Transmembrane helix</keyword>
<dbReference type="PANTHER" id="PTHR43156:SF2">
    <property type="entry name" value="STAGE II SPORULATION PROTEIN E"/>
    <property type="match status" value="1"/>
</dbReference>
<name>A0A517YYJ6_9BACT</name>
<dbReference type="InterPro" id="IPR003660">
    <property type="entry name" value="HAMP_dom"/>
</dbReference>
<keyword evidence="6" id="KW-1185">Reference proteome</keyword>
<evidence type="ECO:0000256" key="2">
    <source>
        <dbReference type="SAM" id="Coils"/>
    </source>
</evidence>
<dbReference type="GO" id="GO:0016020">
    <property type="term" value="C:membrane"/>
    <property type="evidence" value="ECO:0007669"/>
    <property type="project" value="InterPro"/>
</dbReference>
<evidence type="ECO:0000256" key="1">
    <source>
        <dbReference type="ARBA" id="ARBA00022801"/>
    </source>
</evidence>
<dbReference type="CDD" id="cd06225">
    <property type="entry name" value="HAMP"/>
    <property type="match status" value="1"/>
</dbReference>
<dbReference type="InterPro" id="IPR001932">
    <property type="entry name" value="PPM-type_phosphatase-like_dom"/>
</dbReference>
<gene>
    <name evidence="5" type="primary">rsbU_3</name>
    <name evidence="5" type="ORF">KS4_33740</name>
</gene>
<dbReference type="EC" id="3.1.3.3" evidence="5"/>
<evidence type="ECO:0000313" key="5">
    <source>
        <dbReference type="EMBL" id="QDU35293.1"/>
    </source>
</evidence>
<dbReference type="InterPro" id="IPR052016">
    <property type="entry name" value="Bact_Sigma-Reg"/>
</dbReference>
<dbReference type="EMBL" id="CP036425">
    <property type="protein sequence ID" value="QDU35293.1"/>
    <property type="molecule type" value="Genomic_DNA"/>
</dbReference>
<dbReference type="CDD" id="cd18773">
    <property type="entry name" value="PDC1_HK_sensor"/>
    <property type="match status" value="1"/>
</dbReference>